<dbReference type="AlphaFoldDB" id="A0A1E3UPH4"/>
<evidence type="ECO:0000313" key="3">
    <source>
        <dbReference type="EMBL" id="ODR55890.1"/>
    </source>
</evidence>
<feature type="transmembrane region" description="Helical" evidence="1">
    <location>
        <begin position="210"/>
        <end position="232"/>
    </location>
</feature>
<reference evidence="2 5" key="1">
    <citation type="submission" date="2016-08" db="EMBL/GenBank/DDBJ databases">
        <title>Characterization of Isolates of Eisenbergiella tayi Derived from Blood Cultures, Using Whole Genome Sequencing.</title>
        <authorList>
            <person name="Bernier A.-M."/>
            <person name="Burdz T."/>
            <person name="Wiebe D."/>
            <person name="Bernard K."/>
        </authorList>
    </citation>
    <scope>NUCLEOTIDE SEQUENCE [LARGE SCALE GENOMIC DNA]</scope>
    <source>
        <strain evidence="2 5">NML120146</strain>
    </source>
</reference>
<evidence type="ECO:0000313" key="2">
    <source>
        <dbReference type="EMBL" id="ODR44175.1"/>
    </source>
</evidence>
<organism evidence="3 4">
    <name type="scientific">Eisenbergiella tayi</name>
    <dbReference type="NCBI Taxonomy" id="1432052"/>
    <lineage>
        <taxon>Bacteria</taxon>
        <taxon>Bacillati</taxon>
        <taxon>Bacillota</taxon>
        <taxon>Clostridia</taxon>
        <taxon>Lachnospirales</taxon>
        <taxon>Lachnospiraceae</taxon>
        <taxon>Eisenbergiella</taxon>
    </lineage>
</organism>
<evidence type="ECO:0000313" key="4">
    <source>
        <dbReference type="Proteomes" id="UP000094271"/>
    </source>
</evidence>
<evidence type="ECO:0000256" key="1">
    <source>
        <dbReference type="SAM" id="Phobius"/>
    </source>
</evidence>
<keyword evidence="1" id="KW-1133">Transmembrane helix</keyword>
<sequence>MYEKDKEVLMEEKMPAAGKRKYMEVLKEKFAAFKGNMKNTFVCFPVTQGSIWLFTLLFVLLININDSSVMDFLGRIMFFLVFYGTGSFFTEALYQKCRKLWLRIVLYIALVIPAVLFAWLVTLDYDSMFLAWEYDTIEFYLPRYIACYELVLFTLAVYFCFRKAGFSLEEYLARFFAWAVRVSILYFVLIIGVGLIMGILVELFDVDYDIFIQAQVLLFGIFYVSSLLRGVLPKTGDDGPFAEVLIKYVMTGLVISAFAIIYVYILKILIFRDMPSNSIFRILTGLFIAGLPIWTMNAFYTQHNPLLKISRLLPYLFAPLVLLQAYSIGIRIYENGITPMRYVCIMLLVFEILYITLYYFRRQSVGILFLVFAGLVFAACCVPGINMFSISYRNQKSALQKVLNAETLSELSQRELDRASGAYWYLYDDLPGSAYLEQLTDEQEQKLEEIRSERYSDYHDTYNFYHSEEITVLDVSDYRYCYPVNEYARYDTEEDVLTEYSFTYGDNKTITIHLREYLDGYLDTEKYSEESYEYFRSYREIICNDDCRLYLEYLSFNYDFVTEEYTNVSLRGYLLEK</sequence>
<feature type="transmembrane region" description="Helical" evidence="1">
    <location>
        <begin position="101"/>
        <end position="121"/>
    </location>
</feature>
<comment type="caution">
    <text evidence="3">The sequence shown here is derived from an EMBL/GenBank/DDBJ whole genome shotgun (WGS) entry which is preliminary data.</text>
</comment>
<feature type="transmembrane region" description="Helical" evidence="1">
    <location>
        <begin position="339"/>
        <end position="360"/>
    </location>
</feature>
<protein>
    <recommendedName>
        <fullName evidence="6">DUF4153 domain-containing protein</fullName>
    </recommendedName>
</protein>
<dbReference type="EMBL" id="MEHA01000001">
    <property type="protein sequence ID" value="ODR55890.1"/>
    <property type="molecule type" value="Genomic_DNA"/>
</dbReference>
<feature type="transmembrane region" description="Helical" evidence="1">
    <location>
        <begin position="278"/>
        <end position="300"/>
    </location>
</feature>
<dbReference type="Proteomes" id="UP000094869">
    <property type="component" value="Unassembled WGS sequence"/>
</dbReference>
<proteinExistence type="predicted"/>
<keyword evidence="1" id="KW-0812">Transmembrane</keyword>
<evidence type="ECO:0008006" key="6">
    <source>
        <dbReference type="Google" id="ProtNLM"/>
    </source>
</evidence>
<dbReference type="Proteomes" id="UP000094271">
    <property type="component" value="Unassembled WGS sequence"/>
</dbReference>
<feature type="transmembrane region" description="Helical" evidence="1">
    <location>
        <begin position="76"/>
        <end position="94"/>
    </location>
</feature>
<accession>A0A1E3UPH4</accession>
<feature type="transmembrane region" description="Helical" evidence="1">
    <location>
        <begin position="41"/>
        <end position="64"/>
    </location>
</feature>
<dbReference type="EMBL" id="MEHD01000056">
    <property type="protein sequence ID" value="ODR44175.1"/>
    <property type="molecule type" value="Genomic_DNA"/>
</dbReference>
<feature type="transmembrane region" description="Helical" evidence="1">
    <location>
        <begin position="244"/>
        <end position="266"/>
    </location>
</feature>
<keyword evidence="1" id="KW-0472">Membrane</keyword>
<evidence type="ECO:0000313" key="5">
    <source>
        <dbReference type="Proteomes" id="UP000094869"/>
    </source>
</evidence>
<name>A0A1E3UPH4_9FIRM</name>
<reference evidence="3 4" key="2">
    <citation type="submission" date="2016-08" db="EMBL/GenBank/DDBJ databases">
        <authorList>
            <person name="Seilhamer J.J."/>
        </authorList>
    </citation>
    <scope>NUCLEOTIDE SEQUENCE [LARGE SCALE GENOMIC DNA]</scope>
    <source>
        <strain evidence="3 4">NML150140-1</strain>
    </source>
</reference>
<feature type="transmembrane region" description="Helical" evidence="1">
    <location>
        <begin position="312"/>
        <end position="333"/>
    </location>
</feature>
<feature type="transmembrane region" description="Helical" evidence="1">
    <location>
        <begin position="367"/>
        <end position="388"/>
    </location>
</feature>
<keyword evidence="5" id="KW-1185">Reference proteome</keyword>
<feature type="transmembrane region" description="Helical" evidence="1">
    <location>
        <begin position="141"/>
        <end position="161"/>
    </location>
</feature>
<gene>
    <name evidence="3" type="ORF">BEI59_01680</name>
    <name evidence="2" type="ORF">BEI63_31665</name>
</gene>
<feature type="transmembrane region" description="Helical" evidence="1">
    <location>
        <begin position="182"/>
        <end position="204"/>
    </location>
</feature>